<organism evidence="1 2">
    <name type="scientific">Prochlorothrix hollandica PCC 9006 = CALU 1027</name>
    <dbReference type="NCBI Taxonomy" id="317619"/>
    <lineage>
        <taxon>Bacteria</taxon>
        <taxon>Bacillati</taxon>
        <taxon>Cyanobacteriota</taxon>
        <taxon>Cyanophyceae</taxon>
        <taxon>Prochlorotrichales</taxon>
        <taxon>Prochlorotrichaceae</taxon>
        <taxon>Prochlorothrix</taxon>
    </lineage>
</organism>
<evidence type="ECO:0000313" key="1">
    <source>
        <dbReference type="EMBL" id="KKJ01197.1"/>
    </source>
</evidence>
<protein>
    <submittedName>
        <fullName evidence="1">Uncharacterized protein</fullName>
    </submittedName>
</protein>
<dbReference type="AlphaFoldDB" id="A0A0M2Q3M0"/>
<keyword evidence="2" id="KW-1185">Reference proteome</keyword>
<dbReference type="EMBL" id="AJTX02000002">
    <property type="protein sequence ID" value="KKJ01197.1"/>
    <property type="molecule type" value="Genomic_DNA"/>
</dbReference>
<accession>A0A0M2Q3M0</accession>
<evidence type="ECO:0000313" key="2">
    <source>
        <dbReference type="Proteomes" id="UP000034681"/>
    </source>
</evidence>
<name>A0A0M2Q3M0_PROHO</name>
<reference evidence="1" key="1">
    <citation type="submission" date="2012-04" db="EMBL/GenBank/DDBJ databases">
        <authorList>
            <person name="Borisov I.G."/>
            <person name="Ivanikova N.V."/>
            <person name="Pinevich A.V."/>
        </authorList>
    </citation>
    <scope>NUCLEOTIDE SEQUENCE</scope>
    <source>
        <strain evidence="1">CALU 1027</strain>
    </source>
</reference>
<dbReference type="RefSeq" id="WP_017713780.1">
    <property type="nucleotide sequence ID" value="NZ_KB235941.1"/>
</dbReference>
<comment type="caution">
    <text evidence="1">The sequence shown here is derived from an EMBL/GenBank/DDBJ whole genome shotgun (WGS) entry which is preliminary data.</text>
</comment>
<gene>
    <name evidence="1" type="ORF">PROH_02075</name>
</gene>
<proteinExistence type="predicted"/>
<sequence>MTAASNIGYGHKKSEIDEVTGATSTGRVNNWACLSNRIAVMMLLPQFPLHKNLSLFEFRSDLSPLEPQQVSSLHQ</sequence>
<dbReference type="Proteomes" id="UP000034681">
    <property type="component" value="Unassembled WGS sequence"/>
</dbReference>